<dbReference type="InterPro" id="IPR029058">
    <property type="entry name" value="AB_hydrolase_fold"/>
</dbReference>
<dbReference type="STRING" id="226910.UCMB321_4765"/>
<evidence type="ECO:0000256" key="1">
    <source>
        <dbReference type="SAM" id="SignalP"/>
    </source>
</evidence>
<sequence length="356" mass="38748">MLWKTARRGDGGVEARGGGQYDTLAAKHRKMYRLLTLAALCLGASSLQAAQPAVPVISPERLAMGAGELSLGLSQDWRQPLPEVQRAVIIVHGRLRNAQTYLHSAEQAAALAGQATTSLVIAPQFLNESDVRRHHLPDHLLRWRGNDWMAGADSTGPSALSSYTALDEILARLDDRKAFPALREVVVAGHSGGAQVVQRYALVGHGDRQLAGSGIKLRYVIANPSSYAYFSAQRPVAGFNPSSCPGFNRWKYGLQDLPAYAMGQSPEQLEQGYVQRDITYLLGQRDTDPNHPALDKSCAAEAQDAYRLIRGHNYFAYLQQRHPQGFTQTLVEVPGVGHDGDGMLTSPQGQKALFGK</sequence>
<dbReference type="Proteomes" id="UP000031535">
    <property type="component" value="Unassembled WGS sequence"/>
</dbReference>
<name>A0A0C2ES72_9PSED</name>
<organism evidence="2 3">
    <name type="scientific">Pseudomonas batumici</name>
    <dbReference type="NCBI Taxonomy" id="226910"/>
    <lineage>
        <taxon>Bacteria</taxon>
        <taxon>Pseudomonadati</taxon>
        <taxon>Pseudomonadota</taxon>
        <taxon>Gammaproteobacteria</taxon>
        <taxon>Pseudomonadales</taxon>
        <taxon>Pseudomonadaceae</taxon>
        <taxon>Pseudomonas</taxon>
    </lineage>
</organism>
<keyword evidence="1" id="KW-0732">Signal</keyword>
<feature type="signal peptide" evidence="1">
    <location>
        <begin position="1"/>
        <end position="49"/>
    </location>
</feature>
<accession>A0A0C2ES72</accession>
<protein>
    <submittedName>
        <fullName evidence="2">Putative exported protein</fullName>
    </submittedName>
</protein>
<dbReference type="PANTHER" id="PTHR35560">
    <property type="entry name" value="BLL0132 PROTEIN"/>
    <property type="match status" value="1"/>
</dbReference>
<dbReference type="PANTHER" id="PTHR35560:SF3">
    <property type="entry name" value="PEPTIDASE S9 PROLYL OLIGOPEPTIDASE CATALYTIC DOMAIN-CONTAINING PROTEIN"/>
    <property type="match status" value="1"/>
</dbReference>
<keyword evidence="3" id="KW-1185">Reference proteome</keyword>
<comment type="caution">
    <text evidence="2">The sequence shown here is derived from an EMBL/GenBank/DDBJ whole genome shotgun (WGS) entry which is preliminary data.</text>
</comment>
<reference evidence="2 3" key="1">
    <citation type="submission" date="2015-01" db="EMBL/GenBank/DDBJ databases">
        <title>Complete genome of Pseudomonas batumici UCM B-321 producer of the batumin antibiotic with strong antistaphilococcal and potential anticancer activity.</title>
        <authorList>
            <person name="Klochko V.V."/>
            <person name="Zelena L.B."/>
            <person name="Elena K.A."/>
            <person name="Reva O.N."/>
        </authorList>
    </citation>
    <scope>NUCLEOTIDE SEQUENCE [LARGE SCALE GENOMIC DNA]</scope>
    <source>
        <strain evidence="2 3">UCM B-321</strain>
    </source>
</reference>
<dbReference type="AlphaFoldDB" id="A0A0C2ES72"/>
<gene>
    <name evidence="2" type="ORF">UCMB321_4765</name>
</gene>
<evidence type="ECO:0000313" key="3">
    <source>
        <dbReference type="Proteomes" id="UP000031535"/>
    </source>
</evidence>
<proteinExistence type="predicted"/>
<dbReference type="EMBL" id="JXDG01000061">
    <property type="protein sequence ID" value="KIH81523.1"/>
    <property type="molecule type" value="Genomic_DNA"/>
</dbReference>
<dbReference type="SUPFAM" id="SSF53474">
    <property type="entry name" value="alpha/beta-Hydrolases"/>
    <property type="match status" value="1"/>
</dbReference>
<feature type="chain" id="PRO_5002148144" evidence="1">
    <location>
        <begin position="50"/>
        <end position="356"/>
    </location>
</feature>
<dbReference type="Gene3D" id="3.40.50.1820">
    <property type="entry name" value="alpha/beta hydrolase"/>
    <property type="match status" value="1"/>
</dbReference>
<evidence type="ECO:0000313" key="2">
    <source>
        <dbReference type="EMBL" id="KIH81523.1"/>
    </source>
</evidence>
<dbReference type="PATRIC" id="fig|226910.6.peg.4755"/>